<comment type="caution">
    <text evidence="1">The sequence shown here is derived from an EMBL/GenBank/DDBJ whole genome shotgun (WGS) entry which is preliminary data.</text>
</comment>
<proteinExistence type="predicted"/>
<gene>
    <name evidence="1" type="ORF">AVEN_261393_1</name>
</gene>
<accession>A0A4Y2MYP4</accession>
<reference evidence="1 2" key="1">
    <citation type="journal article" date="2019" name="Sci. Rep.">
        <title>Orb-weaving spider Araneus ventricosus genome elucidates the spidroin gene catalogue.</title>
        <authorList>
            <person name="Kono N."/>
            <person name="Nakamura H."/>
            <person name="Ohtoshi R."/>
            <person name="Moran D.A.P."/>
            <person name="Shinohara A."/>
            <person name="Yoshida Y."/>
            <person name="Fujiwara M."/>
            <person name="Mori M."/>
            <person name="Tomita M."/>
            <person name="Arakawa K."/>
        </authorList>
    </citation>
    <scope>NUCLEOTIDE SEQUENCE [LARGE SCALE GENOMIC DNA]</scope>
</reference>
<sequence length="91" mass="10132">MNPTGGTSIVDEVGWIDKEVSLPPRWNSGDGAVTFPMLTGKHTSWKATAVMVRWPLDSHSTCYCHTVVWSFSNPDAKAERGVSFMVTLYKR</sequence>
<name>A0A4Y2MYP4_ARAVE</name>
<protein>
    <submittedName>
        <fullName evidence="1">Uncharacterized protein</fullName>
    </submittedName>
</protein>
<evidence type="ECO:0000313" key="2">
    <source>
        <dbReference type="Proteomes" id="UP000499080"/>
    </source>
</evidence>
<dbReference type="Proteomes" id="UP000499080">
    <property type="component" value="Unassembled WGS sequence"/>
</dbReference>
<dbReference type="EMBL" id="BGPR01008010">
    <property type="protein sequence ID" value="GBN30967.1"/>
    <property type="molecule type" value="Genomic_DNA"/>
</dbReference>
<evidence type="ECO:0000313" key="1">
    <source>
        <dbReference type="EMBL" id="GBN30967.1"/>
    </source>
</evidence>
<organism evidence="1 2">
    <name type="scientific">Araneus ventricosus</name>
    <name type="common">Orbweaver spider</name>
    <name type="synonym">Epeira ventricosa</name>
    <dbReference type="NCBI Taxonomy" id="182803"/>
    <lineage>
        <taxon>Eukaryota</taxon>
        <taxon>Metazoa</taxon>
        <taxon>Ecdysozoa</taxon>
        <taxon>Arthropoda</taxon>
        <taxon>Chelicerata</taxon>
        <taxon>Arachnida</taxon>
        <taxon>Araneae</taxon>
        <taxon>Araneomorphae</taxon>
        <taxon>Entelegynae</taxon>
        <taxon>Araneoidea</taxon>
        <taxon>Araneidae</taxon>
        <taxon>Araneus</taxon>
    </lineage>
</organism>
<dbReference type="AlphaFoldDB" id="A0A4Y2MYP4"/>
<keyword evidence="2" id="KW-1185">Reference proteome</keyword>